<evidence type="ECO:0000313" key="1">
    <source>
        <dbReference type="EMBL" id="KAF8388967.1"/>
    </source>
</evidence>
<sequence>MCLGKEEGGYGFWDLHRFNLALLAKQGWRLATETQSLWSRLFKSIYYRDSNFMSAREGYRTSWAWKSLIAGRTALRGGLHWHWQVGNGRSINIWEDPWVPTLPNFRISSLKPLVNISSIVASLRQSGEGSWNMDRLRELFSDEEVEAIQKIPISQYDAPDQLV</sequence>
<reference evidence="1 2" key="1">
    <citation type="submission" date="2020-04" db="EMBL/GenBank/DDBJ databases">
        <title>Plant Genome Project.</title>
        <authorList>
            <person name="Zhang R.-G."/>
        </authorList>
    </citation>
    <scope>NUCLEOTIDE SEQUENCE [LARGE SCALE GENOMIC DNA]</scope>
    <source>
        <strain evidence="1">YNK0</strain>
        <tissue evidence="1">Leaf</tissue>
    </source>
</reference>
<dbReference type="EMBL" id="JABCRI010000019">
    <property type="protein sequence ID" value="KAF8388967.1"/>
    <property type="molecule type" value="Genomic_DNA"/>
</dbReference>
<organism evidence="1 2">
    <name type="scientific">Tetracentron sinense</name>
    <name type="common">Spur-leaf</name>
    <dbReference type="NCBI Taxonomy" id="13715"/>
    <lineage>
        <taxon>Eukaryota</taxon>
        <taxon>Viridiplantae</taxon>
        <taxon>Streptophyta</taxon>
        <taxon>Embryophyta</taxon>
        <taxon>Tracheophyta</taxon>
        <taxon>Spermatophyta</taxon>
        <taxon>Magnoliopsida</taxon>
        <taxon>Trochodendrales</taxon>
        <taxon>Trochodendraceae</taxon>
        <taxon>Tetracentron</taxon>
    </lineage>
</organism>
<evidence type="ECO:0000313" key="2">
    <source>
        <dbReference type="Proteomes" id="UP000655225"/>
    </source>
</evidence>
<proteinExistence type="predicted"/>
<accession>A0A835D5R8</accession>
<dbReference type="OMA" id="RSINIWE"/>
<dbReference type="AlphaFoldDB" id="A0A835D5R8"/>
<gene>
    <name evidence="1" type="ORF">HHK36_025651</name>
</gene>
<dbReference type="Proteomes" id="UP000655225">
    <property type="component" value="Unassembled WGS sequence"/>
</dbReference>
<dbReference type="OrthoDB" id="1938246at2759"/>
<comment type="caution">
    <text evidence="1">The sequence shown here is derived from an EMBL/GenBank/DDBJ whole genome shotgun (WGS) entry which is preliminary data.</text>
</comment>
<keyword evidence="2" id="KW-1185">Reference proteome</keyword>
<protein>
    <submittedName>
        <fullName evidence="1">Uncharacterized protein</fullName>
    </submittedName>
</protein>
<name>A0A835D5R8_TETSI</name>